<evidence type="ECO:0000256" key="1">
    <source>
        <dbReference type="SAM" id="MobiDB-lite"/>
    </source>
</evidence>
<dbReference type="AlphaFoldDB" id="A0A1V1NWB7"/>
<gene>
    <name evidence="2" type="ORF">OMM_05453</name>
</gene>
<reference evidence="3" key="1">
    <citation type="submission" date="2012-11" db="EMBL/GenBank/DDBJ databases">
        <authorList>
            <person name="Lucero-Rivera Y.E."/>
            <person name="Tovar-Ramirez D."/>
        </authorList>
    </citation>
    <scope>NUCLEOTIDE SEQUENCE [LARGE SCALE GENOMIC DNA]</scope>
    <source>
        <strain evidence="3">Araruama</strain>
    </source>
</reference>
<protein>
    <submittedName>
        <fullName evidence="2">Uncharacterized protein</fullName>
    </submittedName>
</protein>
<dbReference type="Proteomes" id="UP000189670">
    <property type="component" value="Unassembled WGS sequence"/>
</dbReference>
<proteinExistence type="predicted"/>
<sequence>MPASRKSDATSHGGKITTGCSNVEIGLAGTTGNPLVASEECQNASNGRTSGSTQQSYQNCGVESSRQIINRANNSNISENNLLNQAMNNGWASRARNIADSGGTNVGTRTSILRANGVQSTTQAASMQNLGIAMSQGKGVICSVMAGTLWAPSAVPPGTGRHAILVTGIKYNDAGEPTHVIINDTGTGNCGQRVPAATFQQAMNEHGGPLNVTDNALW</sequence>
<comment type="caution">
    <text evidence="2">The sequence shown here is derived from an EMBL/GenBank/DDBJ whole genome shotgun (WGS) entry which is preliminary data.</text>
</comment>
<organism evidence="2 3">
    <name type="scientific">Candidatus Magnetoglobus multicellularis str. Araruama</name>
    <dbReference type="NCBI Taxonomy" id="890399"/>
    <lineage>
        <taxon>Bacteria</taxon>
        <taxon>Pseudomonadati</taxon>
        <taxon>Thermodesulfobacteriota</taxon>
        <taxon>Desulfobacteria</taxon>
        <taxon>Desulfobacterales</taxon>
        <taxon>Desulfobacteraceae</taxon>
        <taxon>Candidatus Magnetoglobus</taxon>
    </lineage>
</organism>
<dbReference type="EMBL" id="ATBP01001708">
    <property type="protein sequence ID" value="ETR66854.1"/>
    <property type="molecule type" value="Genomic_DNA"/>
</dbReference>
<name>A0A1V1NWB7_9BACT</name>
<feature type="region of interest" description="Disordered" evidence="1">
    <location>
        <begin position="1"/>
        <end position="20"/>
    </location>
</feature>
<evidence type="ECO:0000313" key="3">
    <source>
        <dbReference type="Proteomes" id="UP000189670"/>
    </source>
</evidence>
<dbReference type="Gene3D" id="3.90.70.10">
    <property type="entry name" value="Cysteine proteinases"/>
    <property type="match status" value="1"/>
</dbReference>
<evidence type="ECO:0000313" key="2">
    <source>
        <dbReference type="EMBL" id="ETR66854.1"/>
    </source>
</evidence>
<accession>A0A1V1NWB7</accession>